<evidence type="ECO:0000256" key="1">
    <source>
        <dbReference type="SAM" id="MobiDB-lite"/>
    </source>
</evidence>
<evidence type="ECO:0000313" key="3">
    <source>
        <dbReference type="Proteomes" id="UP000239649"/>
    </source>
</evidence>
<comment type="caution">
    <text evidence="2">The sequence shown here is derived from an EMBL/GenBank/DDBJ whole genome shotgun (WGS) entry which is preliminary data.</text>
</comment>
<dbReference type="AlphaFoldDB" id="A0A2P6VI74"/>
<sequence>MHKPQDAPQGQWGRDLGGGSGVSGPGGYGGLDAPADDDTGLRPGMNLASAAPPAQATRPTAPHPHRAEAFLQQRYGSQQETGITGDAVQAAGGGQALSQSPKVQRSAGRGGEGLVLVDDDA</sequence>
<reference evidence="2 3" key="1">
    <citation type="journal article" date="2018" name="Plant J.">
        <title>Genome sequences of Chlorella sorokiniana UTEX 1602 and Micractinium conductrix SAG 241.80: implications to maltose excretion by a green alga.</title>
        <authorList>
            <person name="Arriola M.B."/>
            <person name="Velmurugan N."/>
            <person name="Zhang Y."/>
            <person name="Plunkett M.H."/>
            <person name="Hondzo H."/>
            <person name="Barney B.M."/>
        </authorList>
    </citation>
    <scope>NUCLEOTIDE SEQUENCE [LARGE SCALE GENOMIC DNA]</scope>
    <source>
        <strain evidence="2 3">SAG 241.80</strain>
    </source>
</reference>
<dbReference type="Proteomes" id="UP000239649">
    <property type="component" value="Unassembled WGS sequence"/>
</dbReference>
<evidence type="ECO:0000313" key="2">
    <source>
        <dbReference type="EMBL" id="PSC73782.1"/>
    </source>
</evidence>
<feature type="compositionally biased region" description="Low complexity" evidence="1">
    <location>
        <begin position="50"/>
        <end position="60"/>
    </location>
</feature>
<dbReference type="EMBL" id="LHPF02000006">
    <property type="protein sequence ID" value="PSC73782.1"/>
    <property type="molecule type" value="Genomic_DNA"/>
</dbReference>
<organism evidence="2 3">
    <name type="scientific">Micractinium conductrix</name>
    <dbReference type="NCBI Taxonomy" id="554055"/>
    <lineage>
        <taxon>Eukaryota</taxon>
        <taxon>Viridiplantae</taxon>
        <taxon>Chlorophyta</taxon>
        <taxon>core chlorophytes</taxon>
        <taxon>Trebouxiophyceae</taxon>
        <taxon>Chlorellales</taxon>
        <taxon>Chlorellaceae</taxon>
        <taxon>Chlorella clade</taxon>
        <taxon>Micractinium</taxon>
    </lineage>
</organism>
<feature type="region of interest" description="Disordered" evidence="1">
    <location>
        <begin position="1"/>
        <end position="121"/>
    </location>
</feature>
<proteinExistence type="predicted"/>
<keyword evidence="3" id="KW-1185">Reference proteome</keyword>
<protein>
    <submittedName>
        <fullName evidence="2">Non-ribosomal peptide synthetase</fullName>
    </submittedName>
</protein>
<feature type="compositionally biased region" description="Gly residues" evidence="1">
    <location>
        <begin position="15"/>
        <end position="30"/>
    </location>
</feature>
<name>A0A2P6VI74_9CHLO</name>
<gene>
    <name evidence="2" type="ORF">C2E20_2959</name>
</gene>
<accession>A0A2P6VI74</accession>